<dbReference type="Pfam" id="PF13751">
    <property type="entry name" value="DDE_Tnp_1_6"/>
    <property type="match status" value="1"/>
</dbReference>
<comment type="caution">
    <text evidence="3">The sequence shown here is derived from an EMBL/GenBank/DDBJ whole genome shotgun (WGS) entry which is preliminary data.</text>
</comment>
<dbReference type="PANTHER" id="PTHR33408:SF2">
    <property type="entry name" value="TRANSPOSASE DDE DOMAIN-CONTAINING PROTEIN"/>
    <property type="match status" value="1"/>
</dbReference>
<evidence type="ECO:0000259" key="2">
    <source>
        <dbReference type="Pfam" id="PF13751"/>
    </source>
</evidence>
<protein>
    <submittedName>
        <fullName evidence="3">DDE family transposase</fullName>
    </submittedName>
</protein>
<keyword evidence="4" id="KW-1185">Reference proteome</keyword>
<dbReference type="InterPro" id="IPR025668">
    <property type="entry name" value="Tnp_DDE_dom"/>
</dbReference>
<evidence type="ECO:0000313" key="3">
    <source>
        <dbReference type="EMBL" id="RKD94045.1"/>
    </source>
</evidence>
<dbReference type="EMBL" id="RAPQ01000016">
    <property type="protein sequence ID" value="RKD94045.1"/>
    <property type="molecule type" value="Genomic_DNA"/>
</dbReference>
<dbReference type="RefSeq" id="WP_211334571.1">
    <property type="nucleotide sequence ID" value="NZ_RAPQ01000016.1"/>
</dbReference>
<gene>
    <name evidence="3" type="ORF">BXY64_4309</name>
</gene>
<evidence type="ECO:0000313" key="4">
    <source>
        <dbReference type="Proteomes" id="UP000284531"/>
    </source>
</evidence>
<sequence length="308" mass="35441">LQGIKSRNRNWQKNQDQRPGAANKGAKYTSNKTHYSPTDPDARISVKPGKARKLNYLNNISVDTANHVITDVKAYHADKKDNQYLQDATKRLKHRLKKQGLLWTTLLADAGYSSGENYAFLEKENIISYIPPHGTYKGGPEGFTFCKEENYWLCPQGKKVTFRKRKMVTNSLQDHYLTKRSDCKNCPIKQKCIGKSFEKRIAITVYKEEYERNNKRVRSKFGKYMKGKRQSTVEPIFGSLTQFMGLRKINTIGIAQANKVMHMSATAYNLKKLMKFMSKTAETMTRQAIVLFSSLRSYLDSLELVLRP</sequence>
<organism evidence="3 4">
    <name type="scientific">Marinifilum flexuosum</name>
    <dbReference type="NCBI Taxonomy" id="1117708"/>
    <lineage>
        <taxon>Bacteria</taxon>
        <taxon>Pseudomonadati</taxon>
        <taxon>Bacteroidota</taxon>
        <taxon>Bacteroidia</taxon>
        <taxon>Marinilabiliales</taxon>
        <taxon>Marinifilaceae</taxon>
    </lineage>
</organism>
<name>A0A419WF82_9BACT</name>
<feature type="non-terminal residue" evidence="3">
    <location>
        <position position="1"/>
    </location>
</feature>
<evidence type="ECO:0000256" key="1">
    <source>
        <dbReference type="SAM" id="MobiDB-lite"/>
    </source>
</evidence>
<feature type="region of interest" description="Disordered" evidence="1">
    <location>
        <begin position="1"/>
        <end position="42"/>
    </location>
</feature>
<dbReference type="AlphaFoldDB" id="A0A419WF82"/>
<dbReference type="Proteomes" id="UP000284531">
    <property type="component" value="Unassembled WGS sequence"/>
</dbReference>
<dbReference type="PANTHER" id="PTHR33408">
    <property type="entry name" value="TRANSPOSASE"/>
    <property type="match status" value="1"/>
</dbReference>
<accession>A0A419WF82</accession>
<proteinExistence type="predicted"/>
<feature type="domain" description="Transposase DDE" evidence="2">
    <location>
        <begin position="153"/>
        <end position="274"/>
    </location>
</feature>
<feature type="compositionally biased region" description="Basic residues" evidence="1">
    <location>
        <begin position="1"/>
        <end position="10"/>
    </location>
</feature>
<reference evidence="3 4" key="1">
    <citation type="submission" date="2018-09" db="EMBL/GenBank/DDBJ databases">
        <title>Genomic Encyclopedia of Archaeal and Bacterial Type Strains, Phase II (KMG-II): from individual species to whole genera.</title>
        <authorList>
            <person name="Goeker M."/>
        </authorList>
    </citation>
    <scope>NUCLEOTIDE SEQUENCE [LARGE SCALE GENOMIC DNA]</scope>
    <source>
        <strain evidence="3 4">DSM 21950</strain>
    </source>
</reference>